<organism evidence="1 2">
    <name type="scientific">Microdochium trichocladiopsis</name>
    <dbReference type="NCBI Taxonomy" id="1682393"/>
    <lineage>
        <taxon>Eukaryota</taxon>
        <taxon>Fungi</taxon>
        <taxon>Dikarya</taxon>
        <taxon>Ascomycota</taxon>
        <taxon>Pezizomycotina</taxon>
        <taxon>Sordariomycetes</taxon>
        <taxon>Xylariomycetidae</taxon>
        <taxon>Xylariales</taxon>
        <taxon>Microdochiaceae</taxon>
        <taxon>Microdochium</taxon>
    </lineage>
</organism>
<name>A0A9P9BTE6_9PEZI</name>
<dbReference type="EMBL" id="JAGTJQ010000003">
    <property type="protein sequence ID" value="KAH7035880.1"/>
    <property type="molecule type" value="Genomic_DNA"/>
</dbReference>
<dbReference type="AlphaFoldDB" id="A0A9P9BTE6"/>
<reference evidence="1" key="1">
    <citation type="journal article" date="2021" name="Nat. Commun.">
        <title>Genetic determinants of endophytism in the Arabidopsis root mycobiome.</title>
        <authorList>
            <person name="Mesny F."/>
            <person name="Miyauchi S."/>
            <person name="Thiergart T."/>
            <person name="Pickel B."/>
            <person name="Atanasova L."/>
            <person name="Karlsson M."/>
            <person name="Huettel B."/>
            <person name="Barry K.W."/>
            <person name="Haridas S."/>
            <person name="Chen C."/>
            <person name="Bauer D."/>
            <person name="Andreopoulos W."/>
            <person name="Pangilinan J."/>
            <person name="LaButti K."/>
            <person name="Riley R."/>
            <person name="Lipzen A."/>
            <person name="Clum A."/>
            <person name="Drula E."/>
            <person name="Henrissat B."/>
            <person name="Kohler A."/>
            <person name="Grigoriev I.V."/>
            <person name="Martin F.M."/>
            <person name="Hacquard S."/>
        </authorList>
    </citation>
    <scope>NUCLEOTIDE SEQUENCE</scope>
    <source>
        <strain evidence="1">MPI-CAGE-CH-0230</strain>
    </source>
</reference>
<evidence type="ECO:0000313" key="1">
    <source>
        <dbReference type="EMBL" id="KAH7035880.1"/>
    </source>
</evidence>
<comment type="caution">
    <text evidence="1">The sequence shown here is derived from an EMBL/GenBank/DDBJ whole genome shotgun (WGS) entry which is preliminary data.</text>
</comment>
<proteinExistence type="predicted"/>
<dbReference type="RefSeq" id="XP_046015973.1">
    <property type="nucleotide sequence ID" value="XM_046161821.1"/>
</dbReference>
<accession>A0A9P9BTE6</accession>
<dbReference type="GeneID" id="70191367"/>
<gene>
    <name evidence="1" type="ORF">B0I36DRAFT_406604</name>
</gene>
<sequence>LFKSAATRTAGVCGNRGLPGLEIAYNLRRAEPHSLARCNYRPCLHRDSLAGFNLLQALPALQRSNSATHPTAIRAMPSYHLSVLNAEPALLCFGGSGLLPHQRHTCLASLLHLVLCQNAWRFGQEDTNIRADPQMPAGQAFPRAWSPRHVAAIQPSSRSSIITGLDHK</sequence>
<feature type="non-terminal residue" evidence="1">
    <location>
        <position position="1"/>
    </location>
</feature>
<evidence type="ECO:0000313" key="2">
    <source>
        <dbReference type="Proteomes" id="UP000756346"/>
    </source>
</evidence>
<dbReference type="Proteomes" id="UP000756346">
    <property type="component" value="Unassembled WGS sequence"/>
</dbReference>
<protein>
    <submittedName>
        <fullName evidence="1">Uncharacterized protein</fullName>
    </submittedName>
</protein>
<keyword evidence="2" id="KW-1185">Reference proteome</keyword>